<gene>
    <name evidence="1" type="ORF">DFP96_103289</name>
</gene>
<dbReference type="InterPro" id="IPR021080">
    <property type="entry name" value="Minor_capsid_protein"/>
</dbReference>
<sequence length="109" mass="12141">MGVKVNINLDGVKKKLGKKNLEKGKYALANQALADMNQFIPADSYLLRQVGAVAADGSTLIWKTPYAKRLFYNQFSNYTTPGTGPRWDLEAKTMFMSDWLTAFKKGCGL</sequence>
<accession>A0A4R6ZPZ9</accession>
<keyword evidence="2" id="KW-1185">Reference proteome</keyword>
<dbReference type="AlphaFoldDB" id="A0A4R6ZPZ9"/>
<dbReference type="EMBL" id="SNZK01000003">
    <property type="protein sequence ID" value="TDR54189.1"/>
    <property type="molecule type" value="Genomic_DNA"/>
</dbReference>
<evidence type="ECO:0000313" key="2">
    <source>
        <dbReference type="Proteomes" id="UP000295558"/>
    </source>
</evidence>
<dbReference type="OrthoDB" id="2221953at2"/>
<organism evidence="1 2">
    <name type="scientific">Listeria rocourtiae</name>
    <dbReference type="NCBI Taxonomy" id="647910"/>
    <lineage>
        <taxon>Bacteria</taxon>
        <taxon>Bacillati</taxon>
        <taxon>Bacillota</taxon>
        <taxon>Bacilli</taxon>
        <taxon>Bacillales</taxon>
        <taxon>Listeriaceae</taxon>
        <taxon>Listeria</taxon>
    </lineage>
</organism>
<comment type="caution">
    <text evidence="1">The sequence shown here is derived from an EMBL/GenBank/DDBJ whole genome shotgun (WGS) entry which is preliminary data.</text>
</comment>
<dbReference type="Proteomes" id="UP000295558">
    <property type="component" value="Unassembled WGS sequence"/>
</dbReference>
<dbReference type="STRING" id="1265846.PROCOU_01462"/>
<dbReference type="RefSeq" id="WP_133620295.1">
    <property type="nucleotide sequence ID" value="NZ_SNZK01000003.1"/>
</dbReference>
<name>A0A4R6ZPZ9_9LIST</name>
<dbReference type="Pfam" id="PF11114">
    <property type="entry name" value="Minor_capsid_2"/>
    <property type="match status" value="1"/>
</dbReference>
<evidence type="ECO:0000313" key="1">
    <source>
        <dbReference type="EMBL" id="TDR54189.1"/>
    </source>
</evidence>
<protein>
    <submittedName>
        <fullName evidence="1">Minor capsid protein</fullName>
    </submittedName>
</protein>
<reference evidence="1 2" key="1">
    <citation type="submission" date="2019-03" db="EMBL/GenBank/DDBJ databases">
        <title>Genomic Encyclopedia of Type Strains, Phase III (KMG-III): the genomes of soil and plant-associated and newly described type strains.</title>
        <authorList>
            <person name="Whitman W."/>
        </authorList>
    </citation>
    <scope>NUCLEOTIDE SEQUENCE [LARGE SCALE GENOMIC DNA]</scope>
    <source>
        <strain evidence="1 2">CECT 7972</strain>
    </source>
</reference>
<proteinExistence type="predicted"/>